<protein>
    <submittedName>
        <fullName evidence="2">Uncharacterized protein</fullName>
    </submittedName>
</protein>
<feature type="compositionally biased region" description="Basic and acidic residues" evidence="1">
    <location>
        <begin position="1"/>
        <end position="17"/>
    </location>
</feature>
<sequence length="134" mass="14491">MRARERPKIRARSESGDPHLLVPCRPSRRCCTPPPPVRDAPLHEIPPVRADAGRGAALRGRNGAGEGSQQARRRSVAAWPTSGDGARARPRGDAALEKNQEEAGGGGLGMEDATMDCGGRRRGRRRGGRRRTER</sequence>
<gene>
    <name evidence="2" type="ORF">SEVIR_5G293050v2</name>
</gene>
<evidence type="ECO:0000313" key="2">
    <source>
        <dbReference type="EMBL" id="TKW16323.1"/>
    </source>
</evidence>
<reference evidence="2" key="1">
    <citation type="submission" date="2019-03" db="EMBL/GenBank/DDBJ databases">
        <title>WGS assembly of Setaria viridis.</title>
        <authorList>
            <person name="Huang P."/>
            <person name="Jenkins J."/>
            <person name="Grimwood J."/>
            <person name="Barry K."/>
            <person name="Healey A."/>
            <person name="Mamidi S."/>
            <person name="Sreedasyam A."/>
            <person name="Shu S."/>
            <person name="Feldman M."/>
            <person name="Wu J."/>
            <person name="Yu Y."/>
            <person name="Chen C."/>
            <person name="Johnson J."/>
            <person name="Rokhsar D."/>
            <person name="Baxter I."/>
            <person name="Schmutz J."/>
            <person name="Brutnell T."/>
            <person name="Kellogg E."/>
        </authorList>
    </citation>
    <scope>NUCLEOTIDE SEQUENCE [LARGE SCALE GENOMIC DNA]</scope>
</reference>
<feature type="compositionally biased region" description="Low complexity" evidence="1">
    <location>
        <begin position="49"/>
        <end position="61"/>
    </location>
</feature>
<dbReference type="AlphaFoldDB" id="A0A4U6UPJ9"/>
<feature type="compositionally biased region" description="Basic residues" evidence="1">
    <location>
        <begin position="120"/>
        <end position="134"/>
    </location>
</feature>
<name>A0A4U6UPJ9_SETVI</name>
<organism evidence="2 3">
    <name type="scientific">Setaria viridis</name>
    <name type="common">Green bristlegrass</name>
    <name type="synonym">Setaria italica subsp. viridis</name>
    <dbReference type="NCBI Taxonomy" id="4556"/>
    <lineage>
        <taxon>Eukaryota</taxon>
        <taxon>Viridiplantae</taxon>
        <taxon>Streptophyta</taxon>
        <taxon>Embryophyta</taxon>
        <taxon>Tracheophyta</taxon>
        <taxon>Spermatophyta</taxon>
        <taxon>Magnoliopsida</taxon>
        <taxon>Liliopsida</taxon>
        <taxon>Poales</taxon>
        <taxon>Poaceae</taxon>
        <taxon>PACMAD clade</taxon>
        <taxon>Panicoideae</taxon>
        <taxon>Panicodae</taxon>
        <taxon>Paniceae</taxon>
        <taxon>Cenchrinae</taxon>
        <taxon>Setaria</taxon>
    </lineage>
</organism>
<dbReference type="Proteomes" id="UP000298652">
    <property type="component" value="Chromosome 5"/>
</dbReference>
<feature type="compositionally biased region" description="Basic and acidic residues" evidence="1">
    <location>
        <begin position="86"/>
        <end position="101"/>
    </location>
</feature>
<evidence type="ECO:0000313" key="3">
    <source>
        <dbReference type="Proteomes" id="UP000298652"/>
    </source>
</evidence>
<dbReference type="Gramene" id="TKW16323">
    <property type="protein sequence ID" value="TKW16323"/>
    <property type="gene ID" value="SEVIR_5G293050v2"/>
</dbReference>
<accession>A0A4U6UPJ9</accession>
<evidence type="ECO:0000256" key="1">
    <source>
        <dbReference type="SAM" id="MobiDB-lite"/>
    </source>
</evidence>
<proteinExistence type="predicted"/>
<keyword evidence="3" id="KW-1185">Reference proteome</keyword>
<feature type="region of interest" description="Disordered" evidence="1">
    <location>
        <begin position="1"/>
        <end position="134"/>
    </location>
</feature>
<dbReference type="EMBL" id="CM016556">
    <property type="protein sequence ID" value="TKW16323.1"/>
    <property type="molecule type" value="Genomic_DNA"/>
</dbReference>